<proteinExistence type="predicted"/>
<name>A0A2T6B459_9RHOB</name>
<evidence type="ECO:0000313" key="1">
    <source>
        <dbReference type="EMBL" id="PTX50822.1"/>
    </source>
</evidence>
<dbReference type="AlphaFoldDB" id="A0A2T6B459"/>
<sequence>MLKTIIMGSCHSVQGLLEKTLPDGRIAVRVGNQVFTGLPVMTGAPA</sequence>
<organism evidence="1 2">
    <name type="scientific">Allosediminivita pacifica</name>
    <dbReference type="NCBI Taxonomy" id="1267769"/>
    <lineage>
        <taxon>Bacteria</taxon>
        <taxon>Pseudomonadati</taxon>
        <taxon>Pseudomonadota</taxon>
        <taxon>Alphaproteobacteria</taxon>
        <taxon>Rhodobacterales</taxon>
        <taxon>Paracoccaceae</taxon>
        <taxon>Allosediminivita</taxon>
    </lineage>
</organism>
<keyword evidence="2" id="KW-1185">Reference proteome</keyword>
<dbReference type="Proteomes" id="UP000244069">
    <property type="component" value="Unassembled WGS sequence"/>
</dbReference>
<reference evidence="1 2" key="1">
    <citation type="submission" date="2018-04" db="EMBL/GenBank/DDBJ databases">
        <title>Genomic Encyclopedia of Archaeal and Bacterial Type Strains, Phase II (KMG-II): from individual species to whole genera.</title>
        <authorList>
            <person name="Goeker M."/>
        </authorList>
    </citation>
    <scope>NUCLEOTIDE SEQUENCE [LARGE SCALE GENOMIC DNA]</scope>
    <source>
        <strain evidence="1 2">DSM 29329</strain>
    </source>
</reference>
<evidence type="ECO:0000313" key="2">
    <source>
        <dbReference type="Proteomes" id="UP000244069"/>
    </source>
</evidence>
<accession>A0A2T6B459</accession>
<gene>
    <name evidence="1" type="ORF">C8N44_104181</name>
</gene>
<dbReference type="RefSeq" id="WP_170121062.1">
    <property type="nucleotide sequence ID" value="NZ_BMEZ01000004.1"/>
</dbReference>
<comment type="caution">
    <text evidence="1">The sequence shown here is derived from an EMBL/GenBank/DDBJ whole genome shotgun (WGS) entry which is preliminary data.</text>
</comment>
<dbReference type="EMBL" id="QBKN01000004">
    <property type="protein sequence ID" value="PTX50822.1"/>
    <property type="molecule type" value="Genomic_DNA"/>
</dbReference>
<protein>
    <submittedName>
        <fullName evidence="1">Uncharacterized protein</fullName>
    </submittedName>
</protein>